<dbReference type="Proteomes" id="UP000176284">
    <property type="component" value="Unassembled WGS sequence"/>
</dbReference>
<proteinExistence type="predicted"/>
<comment type="caution">
    <text evidence="2">The sequence shown here is derived from an EMBL/GenBank/DDBJ whole genome shotgun (WGS) entry which is preliminary data.</text>
</comment>
<dbReference type="EMBL" id="MHJM01000012">
    <property type="protein sequence ID" value="OGY67963.1"/>
    <property type="molecule type" value="Genomic_DNA"/>
</dbReference>
<dbReference type="AlphaFoldDB" id="A0A1G1ZTA8"/>
<protein>
    <recommendedName>
        <fullName evidence="1">Peptidase S74 domain-containing protein</fullName>
    </recommendedName>
</protein>
<reference evidence="2 3" key="1">
    <citation type="journal article" date="2016" name="Nat. Commun.">
        <title>Thousands of microbial genomes shed light on interconnected biogeochemical processes in an aquifer system.</title>
        <authorList>
            <person name="Anantharaman K."/>
            <person name="Brown C.T."/>
            <person name="Hug L.A."/>
            <person name="Sharon I."/>
            <person name="Castelle C.J."/>
            <person name="Probst A.J."/>
            <person name="Thomas B.C."/>
            <person name="Singh A."/>
            <person name="Wilkins M.J."/>
            <person name="Karaoz U."/>
            <person name="Brodie E.L."/>
            <person name="Williams K.H."/>
            <person name="Hubbard S.S."/>
            <person name="Banfield J.F."/>
        </authorList>
    </citation>
    <scope>NUCLEOTIDE SEQUENCE [LARGE SCALE GENOMIC DNA]</scope>
</reference>
<sequence>MEVTGNANFYNGVGINGLLSVKASTSGIQTASIFSIQNATGTLPLFNVLYYGRVGIGTSSPWGRLSVEMRESASNTPAFVVSNRGSSSPAFYVGGVNEDGRIGVGTSSPWGRFSIEMDTHNPAFVVSNFGSSTPALYIGGLNQNGNVGIGTIPGQAYKLHVTGAIAFDGLTAYGSNVSYYVCLTSALEVVSDTVSCLASSLRYKDGITDIDSGLEEVLKLHPVNFYYKPTGNPKLDSDPNRSAQQFGFIAEEVQKIDSRLIGLNSSGTPETFRYENFTAVLAKAIQELNAKIDTIATTMINVVKTWLESMKIFVEEGIVKLKELVAETITADKLQLRDAVTGNIYCIIMENGEIQKTPGSCGNETQETLIPNPPSPSIDTESPVITLNGPDSIEIEVGVSWIDPGATVTDNVNNNLGIYYSVDGAETSNGGRDLPNIDTGATSTHTIIYSSTDQAGNTGTAKRLVTVSDSF</sequence>
<name>A0A1G1ZTA8_9BACT</name>
<dbReference type="STRING" id="1798410.A3H63_00690"/>
<dbReference type="InterPro" id="IPR030392">
    <property type="entry name" value="S74_ICA"/>
</dbReference>
<dbReference type="Gene3D" id="2.60.40.10">
    <property type="entry name" value="Immunoglobulins"/>
    <property type="match status" value="1"/>
</dbReference>
<gene>
    <name evidence="2" type="ORF">A3H63_00690</name>
</gene>
<dbReference type="Pfam" id="PF13884">
    <property type="entry name" value="Peptidase_S74"/>
    <property type="match status" value="1"/>
</dbReference>
<dbReference type="InterPro" id="IPR032179">
    <property type="entry name" value="Cry22Aa_Ig-like"/>
</dbReference>
<dbReference type="Pfam" id="PF16403">
    <property type="entry name" value="Bact_surface_Ig-like"/>
    <property type="match status" value="1"/>
</dbReference>
<organism evidence="2 3">
    <name type="scientific">Candidatus Harrisonbacteria bacterium RIFCSPLOWO2_02_FULL_45_10c</name>
    <dbReference type="NCBI Taxonomy" id="1798410"/>
    <lineage>
        <taxon>Bacteria</taxon>
        <taxon>Candidatus Harrisoniibacteriota</taxon>
    </lineage>
</organism>
<evidence type="ECO:0000313" key="3">
    <source>
        <dbReference type="Proteomes" id="UP000176284"/>
    </source>
</evidence>
<dbReference type="PROSITE" id="PS51688">
    <property type="entry name" value="ICA"/>
    <property type="match status" value="1"/>
</dbReference>
<dbReference type="InterPro" id="IPR013783">
    <property type="entry name" value="Ig-like_fold"/>
</dbReference>
<evidence type="ECO:0000259" key="1">
    <source>
        <dbReference type="PROSITE" id="PS51688"/>
    </source>
</evidence>
<feature type="domain" description="Peptidase S74" evidence="1">
    <location>
        <begin position="199"/>
        <end position="299"/>
    </location>
</feature>
<accession>A0A1G1ZTA8</accession>
<evidence type="ECO:0000313" key="2">
    <source>
        <dbReference type="EMBL" id="OGY67963.1"/>
    </source>
</evidence>